<feature type="transmembrane region" description="Helical" evidence="1">
    <location>
        <begin position="216"/>
        <end position="232"/>
    </location>
</feature>
<dbReference type="GO" id="GO:0016746">
    <property type="term" value="F:acyltransferase activity"/>
    <property type="evidence" value="ECO:0007669"/>
    <property type="project" value="UniProtKB-KW"/>
</dbReference>
<feature type="transmembrane region" description="Helical" evidence="1">
    <location>
        <begin position="180"/>
        <end position="204"/>
    </location>
</feature>
<evidence type="ECO:0000259" key="2">
    <source>
        <dbReference type="Pfam" id="PF01757"/>
    </source>
</evidence>
<feature type="transmembrane region" description="Helical" evidence="1">
    <location>
        <begin position="110"/>
        <end position="128"/>
    </location>
</feature>
<dbReference type="RefSeq" id="WP_207880664.1">
    <property type="nucleotide sequence ID" value="NZ_JAFVMF010000006.1"/>
</dbReference>
<protein>
    <submittedName>
        <fullName evidence="3">Acyltransferase</fullName>
    </submittedName>
</protein>
<feature type="transmembrane region" description="Helical" evidence="1">
    <location>
        <begin position="28"/>
        <end position="49"/>
    </location>
</feature>
<proteinExistence type="predicted"/>
<comment type="caution">
    <text evidence="3">The sequence shown here is derived from an EMBL/GenBank/DDBJ whole genome shotgun (WGS) entry which is preliminary data.</text>
</comment>
<keyword evidence="4" id="KW-1185">Reference proteome</keyword>
<dbReference type="InterPro" id="IPR050879">
    <property type="entry name" value="Acyltransferase_3"/>
</dbReference>
<keyword evidence="1" id="KW-1133">Transmembrane helix</keyword>
<feature type="transmembrane region" description="Helical" evidence="1">
    <location>
        <begin position="252"/>
        <end position="272"/>
    </location>
</feature>
<accession>A0ABS3LUA7</accession>
<organism evidence="3 4">
    <name type="scientific">Acetobacter sacchari</name>
    <dbReference type="NCBI Taxonomy" id="2661687"/>
    <lineage>
        <taxon>Bacteria</taxon>
        <taxon>Pseudomonadati</taxon>
        <taxon>Pseudomonadota</taxon>
        <taxon>Alphaproteobacteria</taxon>
        <taxon>Acetobacterales</taxon>
        <taxon>Acetobacteraceae</taxon>
        <taxon>Acetobacter</taxon>
    </lineage>
</organism>
<dbReference type="PANTHER" id="PTHR23028:SF53">
    <property type="entry name" value="ACYL_TRANSF_3 DOMAIN-CONTAINING PROTEIN"/>
    <property type="match status" value="1"/>
</dbReference>
<feature type="transmembrane region" description="Helical" evidence="1">
    <location>
        <begin position="309"/>
        <end position="331"/>
    </location>
</feature>
<gene>
    <name evidence="3" type="ORF">J2D73_06715</name>
</gene>
<feature type="transmembrane region" description="Helical" evidence="1">
    <location>
        <begin position="279"/>
        <end position="297"/>
    </location>
</feature>
<evidence type="ECO:0000313" key="3">
    <source>
        <dbReference type="EMBL" id="MBO1359489.1"/>
    </source>
</evidence>
<sequence>MNAVSRRIVVRANATPSDLGSRVRDLDVLRAFAVVMVLIEHSQINLLFWDARIAHGWLLNGGFWTGVDIFFAISGYVIARPLLPRLVDIRDARNFADVTIRFWIRRIWRLLPSAWLWLFAALLLSIVYNRSGSFGSVGANFEGLIAGILDLANFRMAWIYGQHGVGAAFVQWSLSLEEQFYLTLPLLVVIFRRLTWIPMAMLVVSSFRVMNMPLDMMLRVGAIGAGVLLAQWSTHDTWRMCEPTGLAARRIFGPVLLCGCILLLVALGTSALHIVSFRMGPISIICAVLVWVASYNRDYLWPYDGSRPWLLYIAARSYSLYLVHVPSYFFVHETWFRFAGREIPGRVAAIGIVLSGVALTFALAELNYRFVEMPLRDHGRRLAASFMPHSMEIAR</sequence>
<dbReference type="Proteomes" id="UP000664771">
    <property type="component" value="Unassembled WGS sequence"/>
</dbReference>
<keyword evidence="1" id="KW-0812">Transmembrane</keyword>
<feature type="transmembrane region" description="Helical" evidence="1">
    <location>
        <begin position="343"/>
        <end position="364"/>
    </location>
</feature>
<feature type="domain" description="Acyltransferase 3" evidence="2">
    <location>
        <begin position="25"/>
        <end position="364"/>
    </location>
</feature>
<keyword evidence="3" id="KW-0808">Transferase</keyword>
<dbReference type="Pfam" id="PF01757">
    <property type="entry name" value="Acyl_transf_3"/>
    <property type="match status" value="1"/>
</dbReference>
<evidence type="ECO:0000256" key="1">
    <source>
        <dbReference type="SAM" id="Phobius"/>
    </source>
</evidence>
<keyword evidence="3" id="KW-0012">Acyltransferase</keyword>
<dbReference type="PANTHER" id="PTHR23028">
    <property type="entry name" value="ACETYLTRANSFERASE"/>
    <property type="match status" value="1"/>
</dbReference>
<reference evidence="3 4" key="1">
    <citation type="submission" date="2021-03" db="EMBL/GenBank/DDBJ databases">
        <title>The complete genome sequence of Acetobacter sacchari TBRC 11175.</title>
        <authorList>
            <person name="Charoenyingcharoen P."/>
            <person name="Yukphan P."/>
        </authorList>
    </citation>
    <scope>NUCLEOTIDE SEQUENCE [LARGE SCALE GENOMIC DNA]</scope>
    <source>
        <strain evidence="3 4">TBRC 11175</strain>
    </source>
</reference>
<feature type="transmembrane region" description="Helical" evidence="1">
    <location>
        <begin position="61"/>
        <end position="83"/>
    </location>
</feature>
<dbReference type="InterPro" id="IPR002656">
    <property type="entry name" value="Acyl_transf_3_dom"/>
</dbReference>
<evidence type="ECO:0000313" key="4">
    <source>
        <dbReference type="Proteomes" id="UP000664771"/>
    </source>
</evidence>
<dbReference type="EMBL" id="JAFVMF010000006">
    <property type="protein sequence ID" value="MBO1359489.1"/>
    <property type="molecule type" value="Genomic_DNA"/>
</dbReference>
<keyword evidence="1" id="KW-0472">Membrane</keyword>
<name>A0ABS3LUA7_9PROT</name>